<evidence type="ECO:0000313" key="3">
    <source>
        <dbReference type="Proteomes" id="UP000000305"/>
    </source>
</evidence>
<dbReference type="InParanoid" id="E9G5G2"/>
<dbReference type="Proteomes" id="UP000000305">
    <property type="component" value="Unassembled WGS sequence"/>
</dbReference>
<feature type="transmembrane region" description="Helical" evidence="1">
    <location>
        <begin position="88"/>
        <end position="112"/>
    </location>
</feature>
<organism evidence="2 3">
    <name type="scientific">Daphnia pulex</name>
    <name type="common">Water flea</name>
    <dbReference type="NCBI Taxonomy" id="6669"/>
    <lineage>
        <taxon>Eukaryota</taxon>
        <taxon>Metazoa</taxon>
        <taxon>Ecdysozoa</taxon>
        <taxon>Arthropoda</taxon>
        <taxon>Crustacea</taxon>
        <taxon>Branchiopoda</taxon>
        <taxon>Diplostraca</taxon>
        <taxon>Cladocera</taxon>
        <taxon>Anomopoda</taxon>
        <taxon>Daphniidae</taxon>
        <taxon>Daphnia</taxon>
    </lineage>
</organism>
<name>E9G5G2_DAPPU</name>
<dbReference type="PANTHER" id="PTHR34609:SF17">
    <property type="entry name" value="GEO08273P1-RELATED"/>
    <property type="match status" value="1"/>
</dbReference>
<dbReference type="Pfam" id="PF15860">
    <property type="entry name" value="DUF4728"/>
    <property type="match status" value="1"/>
</dbReference>
<dbReference type="eggNOG" id="ENOG502T2KN">
    <property type="taxonomic scope" value="Eukaryota"/>
</dbReference>
<dbReference type="InterPro" id="IPR053077">
    <property type="entry name" value="MARVEL_domain_protein_3"/>
</dbReference>
<keyword evidence="1" id="KW-0472">Membrane</keyword>
<proteinExistence type="predicted"/>
<keyword evidence="1" id="KW-0812">Transmembrane</keyword>
<dbReference type="PhylomeDB" id="E9G5G2"/>
<feature type="transmembrane region" description="Helical" evidence="1">
    <location>
        <begin position="21"/>
        <end position="43"/>
    </location>
</feature>
<gene>
    <name evidence="2" type="ORF">DAPPUDRAFT_313849</name>
</gene>
<protein>
    <submittedName>
        <fullName evidence="2">Uncharacterized protein</fullName>
    </submittedName>
</protein>
<feature type="transmembrane region" description="Helical" evidence="1">
    <location>
        <begin position="124"/>
        <end position="149"/>
    </location>
</feature>
<keyword evidence="3" id="KW-1185">Reference proteome</keyword>
<dbReference type="OrthoDB" id="6347032at2759"/>
<dbReference type="InterPro" id="IPR031720">
    <property type="entry name" value="DUF4728"/>
</dbReference>
<sequence>MKIHEFDECCCGCSLRTGTKIIGFISMLIEIGVFVLAIIKMKFNFNIDNEIEEMLTNDSIDPIISLGVGMAAAACVVIAAWKDRRPMLLVPWLVLEGSTLPVMIGNSIYFGTLLTIRMGTSTGMAFLAVSLLATAICFYFWLVVFNYYFEMKTSNDMIPDEKSPLMDYEYVDKNLIIV</sequence>
<dbReference type="EMBL" id="GL732532">
    <property type="protein sequence ID" value="EFX85199.1"/>
    <property type="molecule type" value="Genomic_DNA"/>
</dbReference>
<reference evidence="2 3" key="1">
    <citation type="journal article" date="2011" name="Science">
        <title>The ecoresponsive genome of Daphnia pulex.</title>
        <authorList>
            <person name="Colbourne J.K."/>
            <person name="Pfrender M.E."/>
            <person name="Gilbert D."/>
            <person name="Thomas W.K."/>
            <person name="Tucker A."/>
            <person name="Oakley T.H."/>
            <person name="Tokishita S."/>
            <person name="Aerts A."/>
            <person name="Arnold G.J."/>
            <person name="Basu M.K."/>
            <person name="Bauer D.J."/>
            <person name="Caceres C.E."/>
            <person name="Carmel L."/>
            <person name="Casola C."/>
            <person name="Choi J.H."/>
            <person name="Detter J.C."/>
            <person name="Dong Q."/>
            <person name="Dusheyko S."/>
            <person name="Eads B.D."/>
            <person name="Frohlich T."/>
            <person name="Geiler-Samerotte K.A."/>
            <person name="Gerlach D."/>
            <person name="Hatcher P."/>
            <person name="Jogdeo S."/>
            <person name="Krijgsveld J."/>
            <person name="Kriventseva E.V."/>
            <person name="Kultz D."/>
            <person name="Laforsch C."/>
            <person name="Lindquist E."/>
            <person name="Lopez J."/>
            <person name="Manak J.R."/>
            <person name="Muller J."/>
            <person name="Pangilinan J."/>
            <person name="Patwardhan R.P."/>
            <person name="Pitluck S."/>
            <person name="Pritham E.J."/>
            <person name="Rechtsteiner A."/>
            <person name="Rho M."/>
            <person name="Rogozin I.B."/>
            <person name="Sakarya O."/>
            <person name="Salamov A."/>
            <person name="Schaack S."/>
            <person name="Shapiro H."/>
            <person name="Shiga Y."/>
            <person name="Skalitzky C."/>
            <person name="Smith Z."/>
            <person name="Souvorov A."/>
            <person name="Sung W."/>
            <person name="Tang Z."/>
            <person name="Tsuchiya D."/>
            <person name="Tu H."/>
            <person name="Vos H."/>
            <person name="Wang M."/>
            <person name="Wolf Y.I."/>
            <person name="Yamagata H."/>
            <person name="Yamada T."/>
            <person name="Ye Y."/>
            <person name="Shaw J.R."/>
            <person name="Andrews J."/>
            <person name="Crease T.J."/>
            <person name="Tang H."/>
            <person name="Lucas S.M."/>
            <person name="Robertson H.M."/>
            <person name="Bork P."/>
            <person name="Koonin E.V."/>
            <person name="Zdobnov E.M."/>
            <person name="Grigoriev I.V."/>
            <person name="Lynch M."/>
            <person name="Boore J.L."/>
        </authorList>
    </citation>
    <scope>NUCLEOTIDE SEQUENCE [LARGE SCALE GENOMIC DNA]</scope>
</reference>
<evidence type="ECO:0000313" key="2">
    <source>
        <dbReference type="EMBL" id="EFX85199.1"/>
    </source>
</evidence>
<dbReference type="KEGG" id="dpx:DAPPUDRAFT_313849"/>
<feature type="transmembrane region" description="Helical" evidence="1">
    <location>
        <begin position="63"/>
        <end position="81"/>
    </location>
</feature>
<evidence type="ECO:0000256" key="1">
    <source>
        <dbReference type="SAM" id="Phobius"/>
    </source>
</evidence>
<keyword evidence="1" id="KW-1133">Transmembrane helix</keyword>
<accession>E9G5G2</accession>
<dbReference type="HOGENOM" id="CLU_129481_0_0_1"/>
<dbReference type="AlphaFoldDB" id="E9G5G2"/>
<dbReference type="PANTHER" id="PTHR34609">
    <property type="entry name" value="GEO08273P1-RELATED"/>
    <property type="match status" value="1"/>
</dbReference>